<protein>
    <submittedName>
        <fullName evidence="7">Polysaccharide biosynthesis protein</fullName>
    </submittedName>
</protein>
<evidence type="ECO:0000256" key="2">
    <source>
        <dbReference type="ARBA" id="ARBA00022475"/>
    </source>
</evidence>
<feature type="transmembrane region" description="Helical" evidence="6">
    <location>
        <begin position="443"/>
        <end position="465"/>
    </location>
</feature>
<evidence type="ECO:0000256" key="4">
    <source>
        <dbReference type="ARBA" id="ARBA00022989"/>
    </source>
</evidence>
<dbReference type="PANTHER" id="PTHR30250">
    <property type="entry name" value="PST FAMILY PREDICTED COLANIC ACID TRANSPORTER"/>
    <property type="match status" value="1"/>
</dbReference>
<feature type="transmembrane region" description="Helical" evidence="6">
    <location>
        <begin position="163"/>
        <end position="183"/>
    </location>
</feature>
<name>A0A0D6JD72_9HYPH</name>
<keyword evidence="4 6" id="KW-1133">Transmembrane helix</keyword>
<feature type="transmembrane region" description="Helical" evidence="6">
    <location>
        <begin position="353"/>
        <end position="372"/>
    </location>
</feature>
<keyword evidence="2" id="KW-1003">Cell membrane</keyword>
<proteinExistence type="predicted"/>
<accession>A0A0D6JD72</accession>
<reference evidence="8" key="1">
    <citation type="submission" date="2015-02" db="EMBL/GenBank/DDBJ databases">
        <authorList>
            <person name="Chooi Y.-H."/>
        </authorList>
    </citation>
    <scope>NUCLEOTIDE SEQUENCE [LARGE SCALE GENOMIC DNA]</scope>
    <source>
        <strain evidence="8">strain Y</strain>
    </source>
</reference>
<feature type="transmembrane region" description="Helical" evidence="6">
    <location>
        <begin position="419"/>
        <end position="437"/>
    </location>
</feature>
<feature type="transmembrane region" description="Helical" evidence="6">
    <location>
        <begin position="135"/>
        <end position="157"/>
    </location>
</feature>
<evidence type="ECO:0000256" key="1">
    <source>
        <dbReference type="ARBA" id="ARBA00004651"/>
    </source>
</evidence>
<evidence type="ECO:0000256" key="6">
    <source>
        <dbReference type="SAM" id="Phobius"/>
    </source>
</evidence>
<comment type="subcellular location">
    <subcellularLocation>
        <location evidence="1">Cell membrane</location>
        <topology evidence="1">Multi-pass membrane protein</topology>
    </subcellularLocation>
</comment>
<dbReference type="RefSeq" id="WP_052743746.1">
    <property type="nucleotide sequence ID" value="NZ_LN829118.1"/>
</dbReference>
<dbReference type="EMBL" id="LN829119">
    <property type="protein sequence ID" value="CPR17653.1"/>
    <property type="molecule type" value="Genomic_DNA"/>
</dbReference>
<evidence type="ECO:0000256" key="3">
    <source>
        <dbReference type="ARBA" id="ARBA00022692"/>
    </source>
</evidence>
<feature type="transmembrane region" description="Helical" evidence="6">
    <location>
        <begin position="62"/>
        <end position="82"/>
    </location>
</feature>
<dbReference type="InterPro" id="IPR002797">
    <property type="entry name" value="Polysacc_synth"/>
</dbReference>
<gene>
    <name evidence="7" type="ORF">YBN1229_v1_1356</name>
</gene>
<organism evidence="7 8">
    <name type="scientific">Candidatus Filomicrobium marinum</name>
    <dbReference type="NCBI Taxonomy" id="1608628"/>
    <lineage>
        <taxon>Bacteria</taxon>
        <taxon>Pseudomonadati</taxon>
        <taxon>Pseudomonadota</taxon>
        <taxon>Alphaproteobacteria</taxon>
        <taxon>Hyphomicrobiales</taxon>
        <taxon>Hyphomicrobiaceae</taxon>
        <taxon>Filomicrobium</taxon>
    </lineage>
</organism>
<feature type="transmembrane region" description="Helical" evidence="6">
    <location>
        <begin position="88"/>
        <end position="114"/>
    </location>
</feature>
<dbReference type="Proteomes" id="UP000033187">
    <property type="component" value="Chromosome 1"/>
</dbReference>
<keyword evidence="3 6" id="KW-0812">Transmembrane</keyword>
<dbReference type="InterPro" id="IPR050833">
    <property type="entry name" value="Poly_Biosynth_Transport"/>
</dbReference>
<dbReference type="KEGG" id="fiy:BN1229_v1_1356"/>
<keyword evidence="8" id="KW-1185">Reference proteome</keyword>
<dbReference type="AlphaFoldDB" id="A0A0D6JD72"/>
<dbReference type="Pfam" id="PF01943">
    <property type="entry name" value="Polysacc_synt"/>
    <property type="match status" value="1"/>
</dbReference>
<dbReference type="KEGG" id="fil:BN1229_v1_1358"/>
<feature type="transmembrane region" description="Helical" evidence="6">
    <location>
        <begin position="279"/>
        <end position="301"/>
    </location>
</feature>
<evidence type="ECO:0000313" key="7">
    <source>
        <dbReference type="EMBL" id="CPR17653.1"/>
    </source>
</evidence>
<evidence type="ECO:0000256" key="5">
    <source>
        <dbReference type="ARBA" id="ARBA00023136"/>
    </source>
</evidence>
<feature type="transmembrane region" description="Helical" evidence="6">
    <location>
        <begin position="307"/>
        <end position="332"/>
    </location>
</feature>
<dbReference type="GO" id="GO:0005886">
    <property type="term" value="C:plasma membrane"/>
    <property type="evidence" value="ECO:0007669"/>
    <property type="project" value="UniProtKB-SubCell"/>
</dbReference>
<evidence type="ECO:0000313" key="8">
    <source>
        <dbReference type="Proteomes" id="UP000033187"/>
    </source>
</evidence>
<feature type="transmembrane region" description="Helical" evidence="6">
    <location>
        <begin position="204"/>
        <end position="221"/>
    </location>
</feature>
<dbReference type="PANTHER" id="PTHR30250:SF11">
    <property type="entry name" value="O-ANTIGEN TRANSPORTER-RELATED"/>
    <property type="match status" value="1"/>
</dbReference>
<sequence length="481" mass="51575">MTSRDTQSAALAADGKLVGTANTISHRHPVAAIVARGKSFVASVASGTDERARSQRNAVTAFAIRVISAGLLYITQILLARWMGGYEYGIYVFVWTWVLVLGGLSPLGLNMVVIRMVPEYRETGDLARLRGLTHGCSLFVLTVGSTVALVGIAGLWLLQDFVASYYLLPGYLALICVPLYALGDLQDGLGRGRGWMSSALVPPYIIRPLMLLIAMVVAHDIGLEMSAATAAGAAILATWFSAILQTVLIGRRVAAEIPADHSAPRAYDFRRWLKTSAPLFVIAACELMLQNADVLIVSTYLSPTEVGIYFAAAKTMSLIMFVHYAVGSAVANQFSALNARGDRSALVACARDAVHWTFWPSLAAAGVILALGHPLLWLFGPQFTSGFPVMLILVVGFLFRSALGPAEFLLNMLGEQTRCAAAMVVTAAFSVGLNLILVPRYGLIGAAIGTSTSLVLLSVLQYMIVRKRLGLDIAIWRLGTR</sequence>
<keyword evidence="5 6" id="KW-0472">Membrane</keyword>
<feature type="transmembrane region" description="Helical" evidence="6">
    <location>
        <begin position="227"/>
        <end position="249"/>
    </location>
</feature>
<dbReference type="OrthoDB" id="9800982at2"/>